<feature type="compositionally biased region" description="Low complexity" evidence="4">
    <location>
        <begin position="140"/>
        <end position="149"/>
    </location>
</feature>
<organism evidence="6 7">
    <name type="scientific">Piedraia hortae CBS 480.64</name>
    <dbReference type="NCBI Taxonomy" id="1314780"/>
    <lineage>
        <taxon>Eukaryota</taxon>
        <taxon>Fungi</taxon>
        <taxon>Dikarya</taxon>
        <taxon>Ascomycota</taxon>
        <taxon>Pezizomycotina</taxon>
        <taxon>Dothideomycetes</taxon>
        <taxon>Dothideomycetidae</taxon>
        <taxon>Capnodiales</taxon>
        <taxon>Piedraiaceae</taxon>
        <taxon>Piedraia</taxon>
    </lineage>
</organism>
<dbReference type="PANTHER" id="PTHR46010">
    <property type="entry name" value="PROTEIN IWS1 HOMOLOG"/>
    <property type="match status" value="1"/>
</dbReference>
<dbReference type="Proteomes" id="UP000799421">
    <property type="component" value="Unassembled WGS sequence"/>
</dbReference>
<comment type="similarity">
    <text evidence="2">Belongs to the IWS1 family.</text>
</comment>
<dbReference type="Pfam" id="PF08711">
    <property type="entry name" value="Med26"/>
    <property type="match status" value="1"/>
</dbReference>
<feature type="domain" description="TFIIS N-terminal" evidence="5">
    <location>
        <begin position="255"/>
        <end position="333"/>
    </location>
</feature>
<feature type="compositionally biased region" description="Acidic residues" evidence="4">
    <location>
        <begin position="45"/>
        <end position="64"/>
    </location>
</feature>
<name>A0A6A7BXG6_9PEZI</name>
<dbReference type="GO" id="GO:0005634">
    <property type="term" value="C:nucleus"/>
    <property type="evidence" value="ECO:0007669"/>
    <property type="project" value="UniProtKB-SubCell"/>
</dbReference>
<reference evidence="6" key="1">
    <citation type="journal article" date="2020" name="Stud. Mycol.">
        <title>101 Dothideomycetes genomes: a test case for predicting lifestyles and emergence of pathogens.</title>
        <authorList>
            <person name="Haridas S."/>
            <person name="Albert R."/>
            <person name="Binder M."/>
            <person name="Bloem J."/>
            <person name="Labutti K."/>
            <person name="Salamov A."/>
            <person name="Andreopoulos B."/>
            <person name="Baker S."/>
            <person name="Barry K."/>
            <person name="Bills G."/>
            <person name="Bluhm B."/>
            <person name="Cannon C."/>
            <person name="Castanera R."/>
            <person name="Culley D."/>
            <person name="Daum C."/>
            <person name="Ezra D."/>
            <person name="Gonzalez J."/>
            <person name="Henrissat B."/>
            <person name="Kuo A."/>
            <person name="Liang C."/>
            <person name="Lipzen A."/>
            <person name="Lutzoni F."/>
            <person name="Magnuson J."/>
            <person name="Mondo S."/>
            <person name="Nolan M."/>
            <person name="Ohm R."/>
            <person name="Pangilinan J."/>
            <person name="Park H.-J."/>
            <person name="Ramirez L."/>
            <person name="Alfaro M."/>
            <person name="Sun H."/>
            <person name="Tritt A."/>
            <person name="Yoshinaga Y."/>
            <person name="Zwiers L.-H."/>
            <person name="Turgeon B."/>
            <person name="Goodwin S."/>
            <person name="Spatafora J."/>
            <person name="Crous P."/>
            <person name="Grigoriev I."/>
        </authorList>
    </citation>
    <scope>NUCLEOTIDE SEQUENCE</scope>
    <source>
        <strain evidence="6">CBS 480.64</strain>
    </source>
</reference>
<dbReference type="InterPro" id="IPR017923">
    <property type="entry name" value="TFIIS_N"/>
</dbReference>
<evidence type="ECO:0000256" key="4">
    <source>
        <dbReference type="SAM" id="MobiDB-lite"/>
    </source>
</evidence>
<dbReference type="SUPFAM" id="SSF47676">
    <property type="entry name" value="Conserved domain common to transcription factors TFIIS, elongin A, CRSP70"/>
    <property type="match status" value="1"/>
</dbReference>
<dbReference type="OrthoDB" id="21124at2759"/>
<dbReference type="AlphaFoldDB" id="A0A6A7BXG6"/>
<evidence type="ECO:0000256" key="2">
    <source>
        <dbReference type="ARBA" id="ARBA00037992"/>
    </source>
</evidence>
<feature type="compositionally biased region" description="Basic residues" evidence="4">
    <location>
        <begin position="101"/>
        <end position="114"/>
    </location>
</feature>
<accession>A0A6A7BXG6</accession>
<keyword evidence="7" id="KW-1185">Reference proteome</keyword>
<keyword evidence="3" id="KW-0539">Nucleus</keyword>
<evidence type="ECO:0000259" key="5">
    <source>
        <dbReference type="PROSITE" id="PS51319"/>
    </source>
</evidence>
<dbReference type="Gene3D" id="1.20.930.10">
    <property type="entry name" value="Conserved domain common to transcription factors TFIIS, elongin A, CRSP70"/>
    <property type="match status" value="1"/>
</dbReference>
<evidence type="ECO:0000313" key="6">
    <source>
        <dbReference type="EMBL" id="KAF2859198.1"/>
    </source>
</evidence>
<comment type="subcellular location">
    <subcellularLocation>
        <location evidence="3">Nucleus</location>
    </subcellularLocation>
</comment>
<sequence>MDKTEMPPGSPAIDQEELQVGEAEKSTSAVASPAADTENAMGDFYSDDESELEELDEKEFEDIDPNALNIPDKPIAVDADNVALLGVHKRKRTEDEDVERKKKKKQSRRAKGRKERKDDGDDDFVAGEQTSGKRERKSRAGTARRATARISEVNEELLTPEERRRRDLDRRMDEALQSHRPRARRRGDVDLEVMADREIENMRQRMAKACELDSYARANNEIATHKLEILPEVVELLNKNTIQSQLVDPDINLLEAVRFMLEPANQDAALPNYRIQRELFSILGKLPIGKEALVASGIGKVVLFYTKSIQPQPEIKRQAEKLMTEWMGVVLGKRKDHRSLPIETRRYDPQASAFQAASQGLSQTDRLALAAEKRQKILAQPTQGRRVYAEDTSLPLYKYAPVNNLSNITNGRSRGGRK</sequence>
<dbReference type="EMBL" id="MU005996">
    <property type="protein sequence ID" value="KAF2859198.1"/>
    <property type="molecule type" value="Genomic_DNA"/>
</dbReference>
<evidence type="ECO:0000256" key="3">
    <source>
        <dbReference type="PROSITE-ProRule" id="PRU00649"/>
    </source>
</evidence>
<dbReference type="PROSITE" id="PS51319">
    <property type="entry name" value="TFIIS_N"/>
    <property type="match status" value="1"/>
</dbReference>
<protein>
    <recommendedName>
        <fullName evidence="5">TFIIS N-terminal domain-containing protein</fullName>
    </recommendedName>
</protein>
<dbReference type="InterPro" id="IPR035441">
    <property type="entry name" value="TFIIS/LEDGF_dom_sf"/>
</dbReference>
<dbReference type="GO" id="GO:0016973">
    <property type="term" value="P:poly(A)+ mRNA export from nucleus"/>
    <property type="evidence" value="ECO:0007669"/>
    <property type="project" value="TreeGrafter"/>
</dbReference>
<dbReference type="PANTHER" id="PTHR46010:SF1">
    <property type="entry name" value="PROTEIN IWS1 HOMOLOG"/>
    <property type="match status" value="1"/>
</dbReference>
<gene>
    <name evidence="6" type="ORF">K470DRAFT_234859</name>
</gene>
<feature type="region of interest" description="Disordered" evidence="4">
    <location>
        <begin position="1"/>
        <end position="158"/>
    </location>
</feature>
<evidence type="ECO:0000313" key="7">
    <source>
        <dbReference type="Proteomes" id="UP000799421"/>
    </source>
</evidence>
<proteinExistence type="inferred from homology"/>
<dbReference type="InterPro" id="IPR051037">
    <property type="entry name" value="RNAPII_TF_IWS1"/>
</dbReference>
<comment type="function">
    <text evidence="1">Transcription factor involved in RNA polymerase II transcription regulation. May function in both SPT15/TBP post-recruitment and recruitment steps of transcription.</text>
</comment>
<evidence type="ECO:0000256" key="1">
    <source>
        <dbReference type="ARBA" id="ARBA00037349"/>
    </source>
</evidence>